<dbReference type="WBParaSite" id="Pan_g11065.t1">
    <property type="protein sequence ID" value="Pan_g11065.t1"/>
    <property type="gene ID" value="Pan_g11065"/>
</dbReference>
<dbReference type="Gene3D" id="2.60.120.650">
    <property type="entry name" value="Cupin"/>
    <property type="match status" value="1"/>
</dbReference>
<protein>
    <submittedName>
        <fullName evidence="6">JmjC domain-containing protein</fullName>
    </submittedName>
</protein>
<comment type="subcellular location">
    <subcellularLocation>
        <location evidence="1">Cytoplasm</location>
    </subcellularLocation>
</comment>
<evidence type="ECO:0000256" key="1">
    <source>
        <dbReference type="ARBA" id="ARBA00004496"/>
    </source>
</evidence>
<evidence type="ECO:0000256" key="3">
    <source>
        <dbReference type="ARBA" id="ARBA00037342"/>
    </source>
</evidence>
<accession>A0A7E4UPY4</accession>
<dbReference type="Pfam" id="PF13621">
    <property type="entry name" value="Cupin_8"/>
    <property type="match status" value="1"/>
</dbReference>
<reference evidence="6" key="2">
    <citation type="submission" date="2020-10" db="UniProtKB">
        <authorList>
            <consortium name="WormBaseParasite"/>
        </authorList>
    </citation>
    <scope>IDENTIFICATION</scope>
</reference>
<reference evidence="5" key="1">
    <citation type="journal article" date="2013" name="Genetics">
        <title>The draft genome and transcriptome of Panagrellus redivivus are shaped by the harsh demands of a free-living lifestyle.</title>
        <authorList>
            <person name="Srinivasan J."/>
            <person name="Dillman A.R."/>
            <person name="Macchietto M.G."/>
            <person name="Heikkinen L."/>
            <person name="Lakso M."/>
            <person name="Fracchia K.M."/>
            <person name="Antoshechkin I."/>
            <person name="Mortazavi A."/>
            <person name="Wong G."/>
            <person name="Sternberg P.W."/>
        </authorList>
    </citation>
    <scope>NUCLEOTIDE SEQUENCE [LARGE SCALE GENOMIC DNA]</scope>
    <source>
        <strain evidence="5">MT8872</strain>
    </source>
</reference>
<keyword evidence="5" id="KW-1185">Reference proteome</keyword>
<name>A0A7E4UPY4_PANRE</name>
<evidence type="ECO:0000256" key="2">
    <source>
        <dbReference type="ARBA" id="ARBA00022490"/>
    </source>
</evidence>
<feature type="domain" description="JmjC" evidence="4">
    <location>
        <begin position="128"/>
        <end position="287"/>
    </location>
</feature>
<keyword evidence="2" id="KW-0963">Cytoplasm</keyword>
<dbReference type="InterPro" id="IPR041667">
    <property type="entry name" value="Cupin_8"/>
</dbReference>
<evidence type="ECO:0000259" key="4">
    <source>
        <dbReference type="PROSITE" id="PS51184"/>
    </source>
</evidence>
<dbReference type="GO" id="GO:0005737">
    <property type="term" value="C:cytoplasm"/>
    <property type="evidence" value="ECO:0007669"/>
    <property type="project" value="UniProtKB-SubCell"/>
</dbReference>
<evidence type="ECO:0000313" key="6">
    <source>
        <dbReference type="WBParaSite" id="Pan_g11065.t1"/>
    </source>
</evidence>
<dbReference type="InterPro" id="IPR003347">
    <property type="entry name" value="JmjC_dom"/>
</dbReference>
<comment type="function">
    <text evidence="3">May play a role in cellular stress response.</text>
</comment>
<evidence type="ECO:0000313" key="5">
    <source>
        <dbReference type="Proteomes" id="UP000492821"/>
    </source>
</evidence>
<dbReference type="PANTHER" id="PTHR12461">
    <property type="entry name" value="HYPOXIA-INDUCIBLE FACTOR 1 ALPHA INHIBITOR-RELATED"/>
    <property type="match status" value="1"/>
</dbReference>
<dbReference type="PROSITE" id="PS51184">
    <property type="entry name" value="JMJC"/>
    <property type="match status" value="1"/>
</dbReference>
<dbReference type="SUPFAM" id="SSF51197">
    <property type="entry name" value="Clavaminate synthase-like"/>
    <property type="match status" value="1"/>
</dbReference>
<dbReference type="AlphaFoldDB" id="A0A7E4UPY4"/>
<proteinExistence type="predicted"/>
<dbReference type="PANTHER" id="PTHR12461:SF43">
    <property type="entry name" value="HSPB1-ASSOCIATED PROTEIN 1"/>
    <property type="match status" value="1"/>
</dbReference>
<dbReference type="Proteomes" id="UP000492821">
    <property type="component" value="Unassembled WGS sequence"/>
</dbReference>
<organism evidence="5 6">
    <name type="scientific">Panagrellus redivivus</name>
    <name type="common">Microworm</name>
    <dbReference type="NCBI Taxonomy" id="6233"/>
    <lineage>
        <taxon>Eukaryota</taxon>
        <taxon>Metazoa</taxon>
        <taxon>Ecdysozoa</taxon>
        <taxon>Nematoda</taxon>
        <taxon>Chromadorea</taxon>
        <taxon>Rhabditida</taxon>
        <taxon>Tylenchina</taxon>
        <taxon>Panagrolaimomorpha</taxon>
        <taxon>Panagrolaimoidea</taxon>
        <taxon>Panagrolaimidae</taxon>
        <taxon>Panagrellus</taxon>
    </lineage>
</organism>
<sequence length="443" mass="49876">MEQPAQPVPGIGTPFVVRQVAREENYLPITFDLEQWLEHLTVGDPADEERKPGFDVRIGSRLQKAVASAIQYEKLCRTVKFHDRESARKWLTGRVSIYDSDYPEEEKFVSTGTHWGLFTCILGVRGIPGKRGQLSVANISHLEEDPDDQTIFIGTVGANIPCHYHSNGFDVHLVVSGSERWILFPPNDNNEKNPPPDLMKPSRFPFELSTVYSRHNVVGGCIPNNLVPYEVELSAGDLLYIPAKWWRCFVVTKPGPNAKKQYAISITANCNRKLQQDSPHPNATDNKEPTLWTIMDPLQKAFTAKFKTAFNDANIGPQITTSVDMAEQEASLDEVAILDEEGQLPPPSPTQDEALDTFFTNIGEPKELLIQWDVPVLNQVLSQSIPISPEHSGNIDQLTVDHFSWKRPYIIGPFTTQMHDVWDAFGHSSTVRHVNQLLHPNFH</sequence>